<evidence type="ECO:0000256" key="1">
    <source>
        <dbReference type="SAM" id="SignalP"/>
    </source>
</evidence>
<keyword evidence="1" id="KW-0732">Signal</keyword>
<dbReference type="PROSITE" id="PS50213">
    <property type="entry name" value="FAS1"/>
    <property type="match status" value="1"/>
</dbReference>
<dbReference type="InterPro" id="IPR000782">
    <property type="entry name" value="FAS1_domain"/>
</dbReference>
<evidence type="ECO:0000259" key="2">
    <source>
        <dbReference type="PROSITE" id="PS50213"/>
    </source>
</evidence>
<accession>A0A495Y1H6</accession>
<organism evidence="3 4">
    <name type="scientific">Terracoccus luteus</name>
    <dbReference type="NCBI Taxonomy" id="53356"/>
    <lineage>
        <taxon>Bacteria</taxon>
        <taxon>Bacillati</taxon>
        <taxon>Actinomycetota</taxon>
        <taxon>Actinomycetes</taxon>
        <taxon>Micrococcales</taxon>
        <taxon>Intrasporangiaceae</taxon>
        <taxon>Terracoccus</taxon>
    </lineage>
</organism>
<evidence type="ECO:0000313" key="4">
    <source>
        <dbReference type="Proteomes" id="UP000278440"/>
    </source>
</evidence>
<dbReference type="SUPFAM" id="SSF82153">
    <property type="entry name" value="FAS1 domain"/>
    <property type="match status" value="1"/>
</dbReference>
<name>A0A495Y1H6_9MICO</name>
<dbReference type="AlphaFoldDB" id="A0A495Y1H6"/>
<feature type="domain" description="FAS1" evidence="2">
    <location>
        <begin position="45"/>
        <end position="219"/>
    </location>
</feature>
<proteinExistence type="predicted"/>
<dbReference type="Pfam" id="PF02469">
    <property type="entry name" value="Fasciclin"/>
    <property type="match status" value="1"/>
</dbReference>
<dbReference type="RefSeq" id="WP_245963620.1">
    <property type="nucleotide sequence ID" value="NZ_RBXT01000001.1"/>
</dbReference>
<gene>
    <name evidence="3" type="ORF">DFJ68_2469</name>
</gene>
<dbReference type="PROSITE" id="PS51318">
    <property type="entry name" value="TAT"/>
    <property type="match status" value="1"/>
</dbReference>
<keyword evidence="4" id="KW-1185">Reference proteome</keyword>
<sequence>MMKKRHLVPLTAALAGALAVPAALAAPASAVTVTRATAASDTGTTSLAEVLLADGDEFDGNWQDYDILTQAVLAVLAAKPDSPVKVLTQGDVALTAFLPSDRAFQGLAKDLTKRGYGTEQKVFDALVAAVGVDTIEQVLLYHVIPGATIDSKTALKSDNAVLTTALPGATIKVDVLSRFLKLVQLKDADPNDVNAFLNYRALDINKGNAQIAHGVTSVMRPADL</sequence>
<comment type="caution">
    <text evidence="3">The sequence shown here is derived from an EMBL/GenBank/DDBJ whole genome shotgun (WGS) entry which is preliminary data.</text>
</comment>
<feature type="chain" id="PRO_5019862421" evidence="1">
    <location>
        <begin position="26"/>
        <end position="224"/>
    </location>
</feature>
<dbReference type="EMBL" id="RBXT01000001">
    <property type="protein sequence ID" value="RKT79014.1"/>
    <property type="molecule type" value="Genomic_DNA"/>
</dbReference>
<protein>
    <submittedName>
        <fullName evidence="3">Fasciclin domain-containing protein</fullName>
    </submittedName>
</protein>
<feature type="signal peptide" evidence="1">
    <location>
        <begin position="1"/>
        <end position="25"/>
    </location>
</feature>
<dbReference type="InterPro" id="IPR006311">
    <property type="entry name" value="TAT_signal"/>
</dbReference>
<dbReference type="Gene3D" id="2.30.180.10">
    <property type="entry name" value="FAS1 domain"/>
    <property type="match status" value="1"/>
</dbReference>
<dbReference type="Proteomes" id="UP000278440">
    <property type="component" value="Unassembled WGS sequence"/>
</dbReference>
<dbReference type="InterPro" id="IPR036378">
    <property type="entry name" value="FAS1_dom_sf"/>
</dbReference>
<evidence type="ECO:0000313" key="3">
    <source>
        <dbReference type="EMBL" id="RKT79014.1"/>
    </source>
</evidence>
<reference evidence="3 4" key="1">
    <citation type="submission" date="2018-10" db="EMBL/GenBank/DDBJ databases">
        <title>Sequencing the genomes of 1000 actinobacteria strains.</title>
        <authorList>
            <person name="Klenk H.-P."/>
        </authorList>
    </citation>
    <scope>NUCLEOTIDE SEQUENCE [LARGE SCALE GENOMIC DNA]</scope>
    <source>
        <strain evidence="3 4">DSM 44267</strain>
    </source>
</reference>